<keyword evidence="3" id="KW-1185">Reference proteome</keyword>
<name>A0ABX0JFL4_9BACL</name>
<dbReference type="EMBL" id="JAAOIW010000009">
    <property type="protein sequence ID" value="NHN32651.1"/>
    <property type="molecule type" value="Genomic_DNA"/>
</dbReference>
<dbReference type="RefSeq" id="WP_166153165.1">
    <property type="nucleotide sequence ID" value="NZ_JAAOIW010000009.1"/>
</dbReference>
<evidence type="ECO:0000313" key="3">
    <source>
        <dbReference type="Proteomes" id="UP001165962"/>
    </source>
</evidence>
<organism evidence="2 3">
    <name type="scientific">Paenibacillus agricola</name>
    <dbReference type="NCBI Taxonomy" id="2716264"/>
    <lineage>
        <taxon>Bacteria</taxon>
        <taxon>Bacillati</taxon>
        <taxon>Bacillota</taxon>
        <taxon>Bacilli</taxon>
        <taxon>Bacillales</taxon>
        <taxon>Paenibacillaceae</taxon>
        <taxon>Paenibacillus</taxon>
    </lineage>
</organism>
<evidence type="ECO:0000313" key="2">
    <source>
        <dbReference type="EMBL" id="NHN32651.1"/>
    </source>
</evidence>
<accession>A0ABX0JFL4</accession>
<proteinExistence type="predicted"/>
<feature type="domain" description="Luciferase" evidence="1">
    <location>
        <begin position="15"/>
        <end position="47"/>
    </location>
</feature>
<dbReference type="Proteomes" id="UP001165962">
    <property type="component" value="Unassembled WGS sequence"/>
</dbReference>
<evidence type="ECO:0000259" key="1">
    <source>
        <dbReference type="Pfam" id="PF17648"/>
    </source>
</evidence>
<dbReference type="InterPro" id="IPR040841">
    <property type="entry name" value="Luciferase_dom"/>
</dbReference>
<protein>
    <submittedName>
        <fullName evidence="2">DUF5519 family protein</fullName>
    </submittedName>
</protein>
<dbReference type="Pfam" id="PF17648">
    <property type="entry name" value="Luciferase"/>
    <property type="match status" value="1"/>
</dbReference>
<comment type="caution">
    <text evidence="2">The sequence shown here is derived from an EMBL/GenBank/DDBJ whole genome shotgun (WGS) entry which is preliminary data.</text>
</comment>
<reference evidence="2" key="1">
    <citation type="submission" date="2020-03" db="EMBL/GenBank/DDBJ databases">
        <title>Draft sequencing of Paenibacilllus sp. S3N08.</title>
        <authorList>
            <person name="Kim D.-U."/>
        </authorList>
    </citation>
    <scope>NUCLEOTIDE SEQUENCE</scope>
    <source>
        <strain evidence="2">S3N08</strain>
    </source>
</reference>
<sequence>MQPHRYGGFEFLFEGKEIGHLHGDHLVDLLLPKSKRDEWVTSRRAEQRLPPRNQITW</sequence>
<gene>
    <name evidence="2" type="ORF">G9U52_22765</name>
</gene>